<proteinExistence type="predicted"/>
<sequence>MSTRRVTRLSTRASAASGTVVPAAAPAPAPALPLTTSTSRKRKAQVVVTSDDDDEHVPDERATDSDAEEVASPMQTTPDRVPEELNSSPPSRRVKNRPRRAINTVYDGDDESPTPGASQNILSDMDKALYGTQHLGKQKKTVTKEKGKGKAVVTTTAKNTRKSKKRAKISGKGKGRVVDSDVDMELLDNNNDSDSDDPLLMESSPPATPPRSRPLPKKTHGKKQQLRRRPALDFSITLSGPFTPVPPYQYPKVPSPPSDSSLPPIPGMMEGIKSQNSPPSPTLTEILESANLPLSEAFPRKTKPNPLPSSTPSPPVTSSSSSTSTSTQSISSRPQSQPMEPIDSDSDCPEEEDDIQMPEK</sequence>
<reference evidence="1 2" key="1">
    <citation type="journal article" date="2019" name="Nat. Ecol. Evol.">
        <title>Megaphylogeny resolves global patterns of mushroom evolution.</title>
        <authorList>
            <person name="Varga T."/>
            <person name="Krizsan K."/>
            <person name="Foldi C."/>
            <person name="Dima B."/>
            <person name="Sanchez-Garcia M."/>
            <person name="Sanchez-Ramirez S."/>
            <person name="Szollosi G.J."/>
            <person name="Szarkandi J.G."/>
            <person name="Papp V."/>
            <person name="Albert L."/>
            <person name="Andreopoulos W."/>
            <person name="Angelini C."/>
            <person name="Antonin V."/>
            <person name="Barry K.W."/>
            <person name="Bougher N.L."/>
            <person name="Buchanan P."/>
            <person name="Buyck B."/>
            <person name="Bense V."/>
            <person name="Catcheside P."/>
            <person name="Chovatia M."/>
            <person name="Cooper J."/>
            <person name="Damon W."/>
            <person name="Desjardin D."/>
            <person name="Finy P."/>
            <person name="Geml J."/>
            <person name="Haridas S."/>
            <person name="Hughes K."/>
            <person name="Justo A."/>
            <person name="Karasinski D."/>
            <person name="Kautmanova I."/>
            <person name="Kiss B."/>
            <person name="Kocsube S."/>
            <person name="Kotiranta H."/>
            <person name="LaButti K.M."/>
            <person name="Lechner B.E."/>
            <person name="Liimatainen K."/>
            <person name="Lipzen A."/>
            <person name="Lukacs Z."/>
            <person name="Mihaltcheva S."/>
            <person name="Morgado L.N."/>
            <person name="Niskanen T."/>
            <person name="Noordeloos M.E."/>
            <person name="Ohm R.A."/>
            <person name="Ortiz-Santana B."/>
            <person name="Ovrebo C."/>
            <person name="Racz N."/>
            <person name="Riley R."/>
            <person name="Savchenko A."/>
            <person name="Shiryaev A."/>
            <person name="Soop K."/>
            <person name="Spirin V."/>
            <person name="Szebenyi C."/>
            <person name="Tomsovsky M."/>
            <person name="Tulloss R.E."/>
            <person name="Uehling J."/>
            <person name="Grigoriev I.V."/>
            <person name="Vagvolgyi C."/>
            <person name="Papp T."/>
            <person name="Martin F.M."/>
            <person name="Miettinen O."/>
            <person name="Hibbett D.S."/>
            <person name="Nagy L.G."/>
        </authorList>
    </citation>
    <scope>NUCLEOTIDE SEQUENCE [LARGE SCALE GENOMIC DNA]</scope>
    <source>
        <strain evidence="1 2">NL-1719</strain>
    </source>
</reference>
<keyword evidence="2" id="KW-1185">Reference proteome</keyword>
<dbReference type="Proteomes" id="UP000308600">
    <property type="component" value="Unassembled WGS sequence"/>
</dbReference>
<gene>
    <name evidence="1" type="ORF">BDN72DRAFT_905386</name>
</gene>
<evidence type="ECO:0000313" key="1">
    <source>
        <dbReference type="EMBL" id="TFK59964.1"/>
    </source>
</evidence>
<dbReference type="EMBL" id="ML208857">
    <property type="protein sequence ID" value="TFK59964.1"/>
    <property type="molecule type" value="Genomic_DNA"/>
</dbReference>
<protein>
    <submittedName>
        <fullName evidence="1">Uncharacterized protein</fullName>
    </submittedName>
</protein>
<accession>A0ACD3A2U1</accession>
<name>A0ACD3A2U1_9AGAR</name>
<organism evidence="1 2">
    <name type="scientific">Pluteus cervinus</name>
    <dbReference type="NCBI Taxonomy" id="181527"/>
    <lineage>
        <taxon>Eukaryota</taxon>
        <taxon>Fungi</taxon>
        <taxon>Dikarya</taxon>
        <taxon>Basidiomycota</taxon>
        <taxon>Agaricomycotina</taxon>
        <taxon>Agaricomycetes</taxon>
        <taxon>Agaricomycetidae</taxon>
        <taxon>Agaricales</taxon>
        <taxon>Pluteineae</taxon>
        <taxon>Pluteaceae</taxon>
        <taxon>Pluteus</taxon>
    </lineage>
</organism>
<evidence type="ECO:0000313" key="2">
    <source>
        <dbReference type="Proteomes" id="UP000308600"/>
    </source>
</evidence>